<dbReference type="SUPFAM" id="SSF52540">
    <property type="entry name" value="P-loop containing nucleoside triphosphate hydrolases"/>
    <property type="match status" value="1"/>
</dbReference>
<feature type="domain" description="Helicase HerA central" evidence="5">
    <location>
        <begin position="61"/>
        <end position="266"/>
    </location>
</feature>
<comment type="catalytic activity">
    <reaction evidence="4">
        <text>ATP + H2O = ADP + phosphate + H(+)</text>
        <dbReference type="Rhea" id="RHEA:13065"/>
        <dbReference type="ChEBI" id="CHEBI:15377"/>
        <dbReference type="ChEBI" id="CHEBI:15378"/>
        <dbReference type="ChEBI" id="CHEBI:30616"/>
        <dbReference type="ChEBI" id="CHEBI:43474"/>
        <dbReference type="ChEBI" id="CHEBI:456216"/>
        <dbReference type="EC" id="5.6.2.4"/>
    </reaction>
</comment>
<dbReference type="InterPro" id="IPR008571">
    <property type="entry name" value="HerA-like"/>
</dbReference>
<evidence type="ECO:0000256" key="2">
    <source>
        <dbReference type="ARBA" id="ARBA00034617"/>
    </source>
</evidence>
<sequence length="403" mass="45830">MFEAFWNFLNRVSDSDGVYVGERRRELALSNKSYVTEYHPCVRVKPVARWEWRRSKGEFAVDFSSEANPHVNISGMSGFGKSTLCKRLIKEIRESLHLPVSIFDVHSEYVDFTRQFGGEVHSPKESSINMWELDGVSPAERISENAAMLKRILKLGDIQAYSLMTCAERAYEKRGIRQNEKDSWAEEPPAMRDVYDCIAESMGGKGSSRQSYAGLSKRLYPLLMSNVFSAKTTLPFRRILEGLNDFSMAELGSSEAQALFIETFLRKLYSYMLSQKLADGIRLFVVIDEAHRVCISEGEELSLPGRLVSEGRKYGVGIITSNQMAKNLDRAIIANSAVTFAFYQREPQECEYMASLIAGGTDNERREVVRSKIRNLRQFECIALTSVAREPLLVEVMPLWRET</sequence>
<dbReference type="InterPro" id="IPR002789">
    <property type="entry name" value="HerA_central"/>
</dbReference>
<organism evidence="6 7">
    <name type="scientific">Fermentimicrarchaeum limneticum</name>
    <dbReference type="NCBI Taxonomy" id="2795018"/>
    <lineage>
        <taxon>Archaea</taxon>
        <taxon>Candidatus Micrarchaeota</taxon>
        <taxon>Candidatus Fermentimicrarchaeales</taxon>
        <taxon>Candidatus Fermentimicrarchaeaceae</taxon>
        <taxon>Candidatus Fermentimicrarchaeum</taxon>
    </lineage>
</organism>
<dbReference type="GO" id="GO:0043139">
    <property type="term" value="F:5'-3' DNA helicase activity"/>
    <property type="evidence" value="ECO:0007669"/>
    <property type="project" value="UniProtKB-EC"/>
</dbReference>
<accession>A0A7D6BPW8</accession>
<evidence type="ECO:0000259" key="5">
    <source>
        <dbReference type="Pfam" id="PF01935"/>
    </source>
</evidence>
<evidence type="ECO:0000256" key="4">
    <source>
        <dbReference type="ARBA" id="ARBA00048988"/>
    </source>
</evidence>
<proteinExistence type="inferred from homology"/>
<evidence type="ECO:0000313" key="7">
    <source>
        <dbReference type="Proteomes" id="UP000510821"/>
    </source>
</evidence>
<dbReference type="Pfam" id="PF01935">
    <property type="entry name" value="DUF87"/>
    <property type="match status" value="1"/>
</dbReference>
<dbReference type="AlphaFoldDB" id="A0A7D6BPW8"/>
<protein>
    <recommendedName>
        <fullName evidence="5">Helicase HerA central domain-containing protein</fullName>
    </recommendedName>
</protein>
<dbReference type="InterPro" id="IPR027417">
    <property type="entry name" value="P-loop_NTPase"/>
</dbReference>
<evidence type="ECO:0000313" key="6">
    <source>
        <dbReference type="EMBL" id="QLJ52223.1"/>
    </source>
</evidence>
<comment type="catalytic activity">
    <reaction evidence="2">
        <text>Couples ATP hydrolysis with the unwinding of duplex DNA by translocating in the 3'-5' direction.</text>
        <dbReference type="EC" id="5.6.2.4"/>
    </reaction>
</comment>
<dbReference type="PANTHER" id="PTHR42957:SF1">
    <property type="entry name" value="HELICASE MJ1565-RELATED"/>
    <property type="match status" value="1"/>
</dbReference>
<name>A0A7D6BPW8_FERL1</name>
<dbReference type="Proteomes" id="UP000510821">
    <property type="component" value="Chromosome"/>
</dbReference>
<dbReference type="Gene3D" id="3.40.50.300">
    <property type="entry name" value="P-loop containing nucleotide triphosphate hydrolases"/>
    <property type="match status" value="2"/>
</dbReference>
<reference evidence="7" key="1">
    <citation type="submission" date="2020-07" db="EMBL/GenBank/DDBJ databases">
        <title>Metabolic diversity and evolutionary history of the archaeal phylum ###Micrarchaeota### uncovered from a freshwater lake metagenome.</title>
        <authorList>
            <person name="Kadnikov V.V."/>
            <person name="Savvichev A.S."/>
            <person name="Mardanov A.V."/>
            <person name="Beletsky A.V."/>
            <person name="Chupakov A.V."/>
            <person name="Kokryatskaya N.M."/>
            <person name="Pimenov N.V."/>
            <person name="Ravin N.V."/>
        </authorList>
    </citation>
    <scope>NUCLEOTIDE SEQUENCE [LARGE SCALE GENOMIC DNA]</scope>
</reference>
<evidence type="ECO:0000256" key="3">
    <source>
        <dbReference type="ARBA" id="ARBA00048954"/>
    </source>
</evidence>
<comment type="catalytic activity">
    <reaction evidence="3">
        <text>ATP + H2O = ADP + phosphate + H(+)</text>
        <dbReference type="Rhea" id="RHEA:13065"/>
        <dbReference type="ChEBI" id="CHEBI:15377"/>
        <dbReference type="ChEBI" id="CHEBI:15378"/>
        <dbReference type="ChEBI" id="CHEBI:30616"/>
        <dbReference type="ChEBI" id="CHEBI:43474"/>
        <dbReference type="ChEBI" id="CHEBI:456216"/>
        <dbReference type="EC" id="5.6.2.3"/>
    </reaction>
</comment>
<dbReference type="KEGG" id="flt:Sv326_0048"/>
<evidence type="ECO:0000256" key="1">
    <source>
        <dbReference type="ARBA" id="ARBA00007816"/>
    </source>
</evidence>
<dbReference type="PANTHER" id="PTHR42957">
    <property type="entry name" value="HELICASE MJ1565-RELATED"/>
    <property type="match status" value="1"/>
</dbReference>
<comment type="similarity">
    <text evidence="1">Belongs to the HerA family.</text>
</comment>
<gene>
    <name evidence="6" type="ORF">Sv326_0048</name>
</gene>
<dbReference type="GO" id="GO:0043138">
    <property type="term" value="F:3'-5' DNA helicase activity"/>
    <property type="evidence" value="ECO:0007669"/>
    <property type="project" value="UniProtKB-EC"/>
</dbReference>
<dbReference type="EMBL" id="CP058998">
    <property type="protein sequence ID" value="QLJ52223.1"/>
    <property type="molecule type" value="Genomic_DNA"/>
</dbReference>